<dbReference type="OMA" id="NPIVCGR"/>
<dbReference type="KEGG" id="val:VDBG_03434"/>
<dbReference type="InterPro" id="IPR051232">
    <property type="entry name" value="ARID/SWI1_ChromRemod"/>
</dbReference>
<sequence>MYQSSFGLMRPETAYIGTYLKVPYLALYRPYLGKVRCCSSVVLAVAYLRAHHPPISVALALQSPPVETSPAANGLLSISLTLSACINDAASTNHNLHNDPKADGHIVGAGHPRMNHPSANPSSATMDPSAFMGNPAQFNPSQFASAQQQQQHQQQQQQLVAMQNGQLRNASPSFQNPAYQTNPVVPSKRPRPREDSLAGSPRQNPGMLPTSRSDTPQQFPGYQSGGMPQQHQQQNPGQPQPSPYNHLQPNGSANATPSPIMGSNMRPGSVPQRVATASPHPFSPSTQQQFGPQASPVPSEHSSTPQPNPYLQNMQNMPPGFNQNFTPTPSPARPSPNPTAMTGMMQQQQHQQQQQQQQQMGGQMPQQMGQIPNQIFKRRETCRTCTPGMQQNIQMAAQIQAQNLSQGRGMVPKQQMQPMPNGQMPQGGTRPQSRQPMGQDQFMKSLSKFMHSKGLPLETNVVIGNRPVNLMHLFQAVQSKGGYKSTTASNQWPHVSNAIGFHPVQIPQAPSMLKDMYERNILRFEEFWTAQQNQQRMMQQQQGRQTQPAPSGQPQPSPAKQMSPQAQVSQGMMQAGQPQAPQAPQQPVAQHQQQQHQQPNPQSQHQQQHAQQHQQQPQVSQSPLPQQQQPQQHTPQLQQQPQQPKPPHISSMQGQAQLKQPPFVGPQVSREALSRSSLLYLHSPTHLLDLRALLARRILPKLVRLAAASDAYPCDVRLPQPDAFGGFKLAQVDIKGMMIEQFKPDVPGVWELGMVDLQALTRSIESGIHGEVRMALDTLATVTQTPPKDSKDPLFIQLKSCEELVEALVECAEEQLEQLAENTVEVSDDIQLAAYEDIARACWVDRLSVRKLPEFATPEYELDRAVDRLTCIFTILRNLSFEPEAEPTRTSPQLPFGPHHNHQVLADESVIKLVCDMIRYLGTRNMLLRTHANTLEFMKDAITLLSNIAGAVEIPGREQALCLLHFLLAFAPGPGPSIRDDRLYFPPFEPALQPYLFHAVDALAKFLARDEPNRTFYKTIFALDAGSTTPYELLTKTFALAISVVPIQLSEGQLNRAVMSPKLRISIENRAPLLMQGLLAAGILASLAPSYESGVARAWLSNGDGFAEALYFLVQVLSHQYEQSSAGRDQDFPYIVALSVSLLRKLGERAFDPTDPSALPANALPSAESVFGIMSMKSSEWARDGIIRDLTAYADLHR</sequence>
<proteinExistence type="predicted"/>
<dbReference type="PANTHER" id="PTHR13964">
    <property type="entry name" value="RBP-RELATED"/>
    <property type="match status" value="1"/>
</dbReference>
<dbReference type="HOGENOM" id="CLU_008900_0_0_1"/>
<organism evidence="8">
    <name type="scientific">Verticillium alfalfae (strain VaMs.102 / ATCC MYA-4576 / FGSC 10136)</name>
    <name type="common">Verticillium wilt of alfalfa</name>
    <name type="synonym">Verticillium albo-atrum</name>
    <dbReference type="NCBI Taxonomy" id="526221"/>
    <lineage>
        <taxon>Eukaryota</taxon>
        <taxon>Fungi</taxon>
        <taxon>Dikarya</taxon>
        <taxon>Ascomycota</taxon>
        <taxon>Pezizomycotina</taxon>
        <taxon>Sordariomycetes</taxon>
        <taxon>Hypocreomycetidae</taxon>
        <taxon>Glomerellales</taxon>
        <taxon>Plectosphaerellaceae</taxon>
        <taxon>Verticillium</taxon>
    </lineage>
</organism>
<dbReference type="GO" id="GO:0000976">
    <property type="term" value="F:transcription cis-regulatory region binding"/>
    <property type="evidence" value="ECO:0007669"/>
    <property type="project" value="TreeGrafter"/>
</dbReference>
<feature type="compositionally biased region" description="Polar residues" evidence="5">
    <location>
        <begin position="300"/>
        <end position="325"/>
    </location>
</feature>
<evidence type="ECO:0000256" key="3">
    <source>
        <dbReference type="ARBA" id="ARBA00023242"/>
    </source>
</evidence>
<evidence type="ECO:0000259" key="6">
    <source>
        <dbReference type="PROSITE" id="PS51011"/>
    </source>
</evidence>
<dbReference type="PANTHER" id="PTHR13964:SF27">
    <property type="entry name" value="HAT-TRICK, ISOFORM D"/>
    <property type="match status" value="1"/>
</dbReference>
<keyword evidence="4" id="KW-0175">Coiled coil</keyword>
<feature type="compositionally biased region" description="Polar residues" evidence="5">
    <location>
        <begin position="562"/>
        <end position="572"/>
    </location>
</feature>
<feature type="compositionally biased region" description="Polar residues" evidence="5">
    <location>
        <begin position="159"/>
        <end position="184"/>
    </location>
</feature>
<gene>
    <name evidence="7" type="ORF">VDBG_03434</name>
</gene>
<feature type="region of interest" description="Disordered" evidence="5">
    <location>
        <begin position="403"/>
        <end position="437"/>
    </location>
</feature>
<dbReference type="SMART" id="SM00501">
    <property type="entry name" value="BRIGHT"/>
    <property type="match status" value="1"/>
</dbReference>
<feature type="coiled-coil region" evidence="4">
    <location>
        <begin position="802"/>
        <end position="829"/>
    </location>
</feature>
<reference evidence="8" key="1">
    <citation type="journal article" date="2011" name="PLoS Pathog.">
        <title>Comparative genomics yields insights into niche adaptation of plant vascular wilt pathogens.</title>
        <authorList>
            <person name="Klosterman S.J."/>
            <person name="Subbarao K.V."/>
            <person name="Kang S."/>
            <person name="Veronese P."/>
            <person name="Gold S.E."/>
            <person name="Thomma B.P.H.J."/>
            <person name="Chen Z."/>
            <person name="Henrissat B."/>
            <person name="Lee Y.-H."/>
            <person name="Park J."/>
            <person name="Garcia-Pedrajas M.D."/>
            <person name="Barbara D.J."/>
            <person name="Anchieta A."/>
            <person name="de Jonge R."/>
            <person name="Santhanam P."/>
            <person name="Maruthachalam K."/>
            <person name="Atallah Z."/>
            <person name="Amyotte S.G."/>
            <person name="Paz Z."/>
            <person name="Inderbitzin P."/>
            <person name="Hayes R.J."/>
            <person name="Heiman D.I."/>
            <person name="Young S."/>
            <person name="Zeng Q."/>
            <person name="Engels R."/>
            <person name="Galagan J."/>
            <person name="Cuomo C.A."/>
            <person name="Dobinson K.F."/>
            <person name="Ma L.-J."/>
        </authorList>
    </citation>
    <scope>NUCLEOTIDE SEQUENCE [LARGE SCALE GENOMIC DNA]</scope>
    <source>
        <strain evidence="8">VaMs.102 / ATCC MYA-4576 / FGSC 10136</strain>
    </source>
</reference>
<evidence type="ECO:0000256" key="2">
    <source>
        <dbReference type="ARBA" id="ARBA00023163"/>
    </source>
</evidence>
<dbReference type="Gene3D" id="1.10.150.60">
    <property type="entry name" value="ARID DNA-binding domain"/>
    <property type="match status" value="1"/>
</dbReference>
<dbReference type="GO" id="GO:0016514">
    <property type="term" value="C:SWI/SNF complex"/>
    <property type="evidence" value="ECO:0007669"/>
    <property type="project" value="TreeGrafter"/>
</dbReference>
<feature type="compositionally biased region" description="Low complexity" evidence="5">
    <location>
        <begin position="532"/>
        <end position="550"/>
    </location>
</feature>
<evidence type="ECO:0000313" key="8">
    <source>
        <dbReference type="Proteomes" id="UP000008698"/>
    </source>
</evidence>
<dbReference type="STRING" id="526221.C9SFJ2"/>
<keyword evidence="2" id="KW-0804">Transcription</keyword>
<feature type="compositionally biased region" description="Low complexity" evidence="5">
    <location>
        <begin position="338"/>
        <end position="368"/>
    </location>
</feature>
<dbReference type="eggNOG" id="KOG2744">
    <property type="taxonomic scope" value="Eukaryota"/>
</dbReference>
<dbReference type="Proteomes" id="UP000008698">
    <property type="component" value="Unassembled WGS sequence"/>
</dbReference>
<dbReference type="InterPro" id="IPR036431">
    <property type="entry name" value="ARID_dom_sf"/>
</dbReference>
<feature type="compositionally biased region" description="Low complexity" evidence="5">
    <location>
        <begin position="147"/>
        <end position="158"/>
    </location>
</feature>
<feature type="compositionally biased region" description="Low complexity" evidence="5">
    <location>
        <begin position="414"/>
        <end position="428"/>
    </location>
</feature>
<dbReference type="SUPFAM" id="SSF46774">
    <property type="entry name" value="ARID-like"/>
    <property type="match status" value="1"/>
</dbReference>
<dbReference type="OrthoDB" id="1938591at2759"/>
<evidence type="ECO:0000313" key="7">
    <source>
        <dbReference type="EMBL" id="EEY17325.1"/>
    </source>
</evidence>
<evidence type="ECO:0000256" key="5">
    <source>
        <dbReference type="SAM" id="MobiDB-lite"/>
    </source>
</evidence>
<feature type="region of interest" description="Disordered" evidence="5">
    <location>
        <begin position="532"/>
        <end position="669"/>
    </location>
</feature>
<dbReference type="EMBL" id="DS985217">
    <property type="protein sequence ID" value="EEY17325.1"/>
    <property type="molecule type" value="Genomic_DNA"/>
</dbReference>
<dbReference type="AlphaFoldDB" id="C9SFJ2"/>
<dbReference type="Pfam" id="PF01388">
    <property type="entry name" value="ARID"/>
    <property type="match status" value="1"/>
</dbReference>
<feature type="compositionally biased region" description="Polar residues" evidence="5">
    <location>
        <begin position="117"/>
        <end position="126"/>
    </location>
</feature>
<keyword evidence="3" id="KW-0539">Nucleus</keyword>
<dbReference type="SMART" id="SM01014">
    <property type="entry name" value="ARID"/>
    <property type="match status" value="1"/>
</dbReference>
<feature type="region of interest" description="Disordered" evidence="5">
    <location>
        <begin position="93"/>
        <end position="368"/>
    </location>
</feature>
<feature type="domain" description="ARID" evidence="6">
    <location>
        <begin position="436"/>
        <end position="529"/>
    </location>
</feature>
<accession>C9SFJ2</accession>
<evidence type="ECO:0000256" key="4">
    <source>
        <dbReference type="SAM" id="Coils"/>
    </source>
</evidence>
<feature type="compositionally biased region" description="Polar residues" evidence="5">
    <location>
        <begin position="210"/>
        <end position="221"/>
    </location>
</feature>
<keyword evidence="1" id="KW-0805">Transcription regulation</keyword>
<name>C9SFJ2_VERA1</name>
<evidence type="ECO:0000256" key="1">
    <source>
        <dbReference type="ARBA" id="ARBA00023015"/>
    </source>
</evidence>
<dbReference type="InterPro" id="IPR001606">
    <property type="entry name" value="ARID_dom"/>
</dbReference>
<dbReference type="GeneID" id="9532164"/>
<dbReference type="GO" id="GO:0006357">
    <property type="term" value="P:regulation of transcription by RNA polymerase II"/>
    <property type="evidence" value="ECO:0007669"/>
    <property type="project" value="TreeGrafter"/>
</dbReference>
<protein>
    <recommendedName>
        <fullName evidence="6">ARID domain-containing protein</fullName>
    </recommendedName>
</protein>
<keyword evidence="8" id="KW-1185">Reference proteome</keyword>
<feature type="compositionally biased region" description="Low complexity" evidence="5">
    <location>
        <begin position="574"/>
        <end position="642"/>
    </location>
</feature>
<feature type="compositionally biased region" description="Polar residues" evidence="5">
    <location>
        <begin position="283"/>
        <end position="292"/>
    </location>
</feature>
<dbReference type="RefSeq" id="XP_003005481.1">
    <property type="nucleotide sequence ID" value="XM_003005435.1"/>
</dbReference>
<dbReference type="PROSITE" id="PS51011">
    <property type="entry name" value="ARID"/>
    <property type="match status" value="1"/>
</dbReference>
<feature type="compositionally biased region" description="Pro residues" evidence="5">
    <location>
        <begin position="328"/>
        <end position="337"/>
    </location>
</feature>
<feature type="compositionally biased region" description="Polar residues" evidence="5">
    <location>
        <begin position="245"/>
        <end position="257"/>
    </location>
</feature>
<feature type="compositionally biased region" description="Polar residues" evidence="5">
    <location>
        <begin position="136"/>
        <end position="146"/>
    </location>
</feature>
<dbReference type="CDD" id="cd16871">
    <property type="entry name" value="ARID_Swi1p-like"/>
    <property type="match status" value="1"/>
</dbReference>
<feature type="compositionally biased region" description="Low complexity" evidence="5">
    <location>
        <begin position="225"/>
        <end position="237"/>
    </location>
</feature>